<evidence type="ECO:0000313" key="6">
    <source>
        <dbReference type="EnsemblPlants" id="QL06p044004:mrna:CDS:1"/>
    </source>
</evidence>
<dbReference type="PANTHER" id="PTHR47947">
    <property type="entry name" value="CYTOCHROME P450 82C3-RELATED"/>
    <property type="match status" value="1"/>
</dbReference>
<dbReference type="Pfam" id="PF00067">
    <property type="entry name" value="p450"/>
    <property type="match status" value="1"/>
</dbReference>
<evidence type="ECO:0000313" key="7">
    <source>
        <dbReference type="Proteomes" id="UP000594261"/>
    </source>
</evidence>
<dbReference type="GO" id="GO:0004497">
    <property type="term" value="F:monooxygenase activity"/>
    <property type="evidence" value="ECO:0007669"/>
    <property type="project" value="UniProtKB-KW"/>
</dbReference>
<dbReference type="InterPro" id="IPR002401">
    <property type="entry name" value="Cyt_P450_E_grp-I"/>
</dbReference>
<dbReference type="GO" id="GO:0020037">
    <property type="term" value="F:heme binding"/>
    <property type="evidence" value="ECO:0007669"/>
    <property type="project" value="InterPro"/>
</dbReference>
<dbReference type="AlphaFoldDB" id="A0A7N2M041"/>
<dbReference type="EMBL" id="LRBV02000006">
    <property type="status" value="NOT_ANNOTATED_CDS"/>
    <property type="molecule type" value="Genomic_DNA"/>
</dbReference>
<evidence type="ECO:0000256" key="2">
    <source>
        <dbReference type="ARBA" id="ARBA00022723"/>
    </source>
</evidence>
<dbReference type="InterPro" id="IPR001128">
    <property type="entry name" value="Cyt_P450"/>
</dbReference>
<organism evidence="6 7">
    <name type="scientific">Quercus lobata</name>
    <name type="common">Valley oak</name>
    <dbReference type="NCBI Taxonomy" id="97700"/>
    <lineage>
        <taxon>Eukaryota</taxon>
        <taxon>Viridiplantae</taxon>
        <taxon>Streptophyta</taxon>
        <taxon>Embryophyta</taxon>
        <taxon>Tracheophyta</taxon>
        <taxon>Spermatophyta</taxon>
        <taxon>Magnoliopsida</taxon>
        <taxon>eudicotyledons</taxon>
        <taxon>Gunneridae</taxon>
        <taxon>Pentapetalae</taxon>
        <taxon>rosids</taxon>
        <taxon>fabids</taxon>
        <taxon>Fagales</taxon>
        <taxon>Fagaceae</taxon>
        <taxon>Quercus</taxon>
    </lineage>
</organism>
<dbReference type="Proteomes" id="UP000594261">
    <property type="component" value="Chromosome 6"/>
</dbReference>
<dbReference type="PRINTS" id="PR00463">
    <property type="entry name" value="EP450I"/>
</dbReference>
<accession>A0A7N2M041</accession>
<dbReference type="PANTHER" id="PTHR47947:SF29">
    <property type="entry name" value="CYTOCHROME P450 CYP82D47-LIKE"/>
    <property type="match status" value="1"/>
</dbReference>
<dbReference type="Gramene" id="QL06p044004:mrna">
    <property type="protein sequence ID" value="QL06p044004:mrna:CDS:1"/>
    <property type="gene ID" value="QL06p044004"/>
</dbReference>
<keyword evidence="1" id="KW-0349">Heme</keyword>
<dbReference type="SUPFAM" id="SSF48264">
    <property type="entry name" value="Cytochrome P450"/>
    <property type="match status" value="1"/>
</dbReference>
<reference evidence="6 7" key="1">
    <citation type="journal article" date="2016" name="G3 (Bethesda)">
        <title>First Draft Assembly and Annotation of the Genome of a California Endemic Oak Quercus lobata Nee (Fagaceae).</title>
        <authorList>
            <person name="Sork V.L."/>
            <person name="Fitz-Gibbon S.T."/>
            <person name="Puiu D."/>
            <person name="Crepeau M."/>
            <person name="Gugger P.F."/>
            <person name="Sherman R."/>
            <person name="Stevens K."/>
            <person name="Langley C.H."/>
            <person name="Pellegrini M."/>
            <person name="Salzberg S.L."/>
        </authorList>
    </citation>
    <scope>NUCLEOTIDE SEQUENCE [LARGE SCALE GENOMIC DNA]</scope>
    <source>
        <strain evidence="6 7">cv. SW786</strain>
    </source>
</reference>
<keyword evidence="4" id="KW-0408">Iron</keyword>
<keyword evidence="2" id="KW-0479">Metal-binding</keyword>
<dbReference type="GO" id="GO:0005506">
    <property type="term" value="F:iron ion binding"/>
    <property type="evidence" value="ECO:0007669"/>
    <property type="project" value="InterPro"/>
</dbReference>
<dbReference type="Gene3D" id="1.10.630.10">
    <property type="entry name" value="Cytochrome P450"/>
    <property type="match status" value="1"/>
</dbReference>
<dbReference type="EnsemblPlants" id="QL06p044004:mrna">
    <property type="protein sequence ID" value="QL06p044004:mrna:CDS:1"/>
    <property type="gene ID" value="QL06p044004"/>
</dbReference>
<evidence type="ECO:0008006" key="8">
    <source>
        <dbReference type="Google" id="ProtNLM"/>
    </source>
</evidence>
<proteinExistence type="predicted"/>
<dbReference type="InterPro" id="IPR050651">
    <property type="entry name" value="Plant_Cytochrome_P450_Monoox"/>
</dbReference>
<dbReference type="InParanoid" id="A0A7N2M041"/>
<dbReference type="InterPro" id="IPR036396">
    <property type="entry name" value="Cyt_P450_sf"/>
</dbReference>
<protein>
    <recommendedName>
        <fullName evidence="8">Cytochrome P450</fullName>
    </recommendedName>
</protein>
<evidence type="ECO:0000256" key="5">
    <source>
        <dbReference type="ARBA" id="ARBA00023033"/>
    </source>
</evidence>
<keyword evidence="7" id="KW-1185">Reference proteome</keyword>
<dbReference type="OMA" id="YWRETHK"/>
<keyword evidence="3" id="KW-0560">Oxidoreductase</keyword>
<evidence type="ECO:0000256" key="4">
    <source>
        <dbReference type="ARBA" id="ARBA00023004"/>
    </source>
</evidence>
<evidence type="ECO:0000256" key="1">
    <source>
        <dbReference type="ARBA" id="ARBA00022617"/>
    </source>
</evidence>
<dbReference type="GO" id="GO:0016705">
    <property type="term" value="F:oxidoreductase activity, acting on paired donors, with incorporation or reduction of molecular oxygen"/>
    <property type="evidence" value="ECO:0007669"/>
    <property type="project" value="InterPro"/>
</dbReference>
<keyword evidence="5" id="KW-0503">Monooxygenase</keyword>
<reference evidence="6" key="2">
    <citation type="submission" date="2021-01" db="UniProtKB">
        <authorList>
            <consortium name="EnsemblPlants"/>
        </authorList>
    </citation>
    <scope>IDENTIFICATION</scope>
</reference>
<evidence type="ECO:0000256" key="3">
    <source>
        <dbReference type="ARBA" id="ARBA00023002"/>
    </source>
</evidence>
<name>A0A7N2M041_QUELO</name>
<sequence>MADKYGPIFSIKLGSHRVLVLSYWEIAKECFTVHEKVFSTRPSTLASRLLGYNNAMFGFGPYGPYWREMRKIVTIELLSNHRLDMLKHVRTWRLRLHLENYSTWVRKGCAETGVLVDMKQWFGDLMLNVTLRMVAGKRFYGAGADCEEGEVQSFEKVMRDFSYLLRGICVD</sequence>